<dbReference type="Pfam" id="PF00722">
    <property type="entry name" value="Glyco_hydro_16"/>
    <property type="match status" value="1"/>
</dbReference>
<dbReference type="Gene3D" id="2.60.120.200">
    <property type="match status" value="1"/>
</dbReference>
<dbReference type="STRING" id="317655.Sala_0919"/>
<dbReference type="CDD" id="cd08023">
    <property type="entry name" value="GH16_laminarinase_like"/>
    <property type="match status" value="1"/>
</dbReference>
<dbReference type="PANTHER" id="PTHR10963">
    <property type="entry name" value="GLYCOSYL HYDROLASE-RELATED"/>
    <property type="match status" value="1"/>
</dbReference>
<dbReference type="PANTHER" id="PTHR10963:SF55">
    <property type="entry name" value="GLYCOSIDE HYDROLASE FAMILY 16 PROTEIN"/>
    <property type="match status" value="1"/>
</dbReference>
<dbReference type="GO" id="GO:0042973">
    <property type="term" value="F:glucan endo-1,3-beta-D-glucosidase activity"/>
    <property type="evidence" value="ECO:0007669"/>
    <property type="project" value="UniProtKB-EC"/>
</dbReference>
<dbReference type="InterPro" id="IPR013320">
    <property type="entry name" value="ConA-like_dom_sf"/>
</dbReference>
<dbReference type="Proteomes" id="UP000006578">
    <property type="component" value="Chromosome"/>
</dbReference>
<dbReference type="RefSeq" id="WP_011541225.1">
    <property type="nucleotide sequence ID" value="NC_008048.1"/>
</dbReference>
<organism evidence="3 4">
    <name type="scientific">Sphingopyxis alaskensis (strain DSM 13593 / LMG 18877 / RB2256)</name>
    <name type="common">Sphingomonas alaskensis</name>
    <dbReference type="NCBI Taxonomy" id="317655"/>
    <lineage>
        <taxon>Bacteria</taxon>
        <taxon>Pseudomonadati</taxon>
        <taxon>Pseudomonadota</taxon>
        <taxon>Alphaproteobacteria</taxon>
        <taxon>Sphingomonadales</taxon>
        <taxon>Sphingomonadaceae</taxon>
        <taxon>Sphingopyxis</taxon>
    </lineage>
</organism>
<keyword evidence="3" id="KW-0378">Hydrolase</keyword>
<feature type="domain" description="GH16" evidence="2">
    <location>
        <begin position="15"/>
        <end position="301"/>
    </location>
</feature>
<comment type="similarity">
    <text evidence="1">Belongs to the glycosyl hydrolase 16 family.</text>
</comment>
<dbReference type="AlphaFoldDB" id="Q1GUN5"/>
<evidence type="ECO:0000259" key="2">
    <source>
        <dbReference type="PROSITE" id="PS51762"/>
    </source>
</evidence>
<dbReference type="GO" id="GO:0005975">
    <property type="term" value="P:carbohydrate metabolic process"/>
    <property type="evidence" value="ECO:0007669"/>
    <property type="project" value="InterPro"/>
</dbReference>
<dbReference type="HOGENOM" id="CLU_019533_0_1_5"/>
<dbReference type="EC" id="3.2.1.39" evidence="3"/>
<evidence type="ECO:0000313" key="3">
    <source>
        <dbReference type="EMBL" id="ABF52637.1"/>
    </source>
</evidence>
<keyword evidence="3" id="KW-0326">Glycosidase</keyword>
<proteinExistence type="inferred from homology"/>
<dbReference type="CAZy" id="GH16">
    <property type="family name" value="Glycoside Hydrolase Family 16"/>
</dbReference>
<evidence type="ECO:0000313" key="4">
    <source>
        <dbReference type="Proteomes" id="UP000006578"/>
    </source>
</evidence>
<dbReference type="EMBL" id="CP000356">
    <property type="protein sequence ID" value="ABF52637.1"/>
    <property type="molecule type" value="Genomic_DNA"/>
</dbReference>
<keyword evidence="4" id="KW-1185">Reference proteome</keyword>
<dbReference type="KEGG" id="sal:Sala_0919"/>
<dbReference type="InterPro" id="IPR000757">
    <property type="entry name" value="Beta-glucanase-like"/>
</dbReference>
<reference evidence="3 4" key="1">
    <citation type="journal article" date="2009" name="Proc. Natl. Acad. Sci. U.S.A.">
        <title>The genomic basis of trophic strategy in marine bacteria.</title>
        <authorList>
            <person name="Lauro F.M."/>
            <person name="McDougald D."/>
            <person name="Thomas T."/>
            <person name="Williams T.J."/>
            <person name="Egan S."/>
            <person name="Rice S."/>
            <person name="DeMaere M.Z."/>
            <person name="Ting L."/>
            <person name="Ertan H."/>
            <person name="Johnson J."/>
            <person name="Ferriera S."/>
            <person name="Lapidus A."/>
            <person name="Anderson I."/>
            <person name="Kyrpides N."/>
            <person name="Munk A.C."/>
            <person name="Detter C."/>
            <person name="Han C.S."/>
            <person name="Brown M.V."/>
            <person name="Robb F.T."/>
            <person name="Kjelleberg S."/>
            <person name="Cavicchioli R."/>
        </authorList>
    </citation>
    <scope>NUCLEOTIDE SEQUENCE [LARGE SCALE GENOMIC DNA]</scope>
    <source>
        <strain evidence="4">DSM 13593 / LMG 18877 / RB2256</strain>
    </source>
</reference>
<name>Q1GUN5_SPHAL</name>
<dbReference type="PROSITE" id="PS51762">
    <property type="entry name" value="GH16_2"/>
    <property type="match status" value="1"/>
</dbReference>
<sequence>MTPAFVIALVLEGMHTPAAVPEQDNWTLVWSDEFDGETLDRTKWSFDVDCWGGGNDERQCYTDSVRNAQLEQGRLVITAREETVKGVALPARMRAGSSSPTAKVTREYSSARLTTRGKASWTYGKIEVSARLPQGQGTWPAIWMLPEEDRYGSWAASGEIDILEAVNLGVACQKCPGGRENRILGTLHFGGAWPNNQHKGEEMAFSEVLDGAFHTYTLIWYPERMIWQVDGRTFAERSADEWSTSASSAPAAPFDQPFHLILNLAIGGRLAESRGLGGVQRGGYPKRMEVDWVRVWQKGGPGISPAIGQAAERGE</sequence>
<dbReference type="InterPro" id="IPR050546">
    <property type="entry name" value="Glycosyl_Hydrlase_16"/>
</dbReference>
<dbReference type="eggNOG" id="COG2273">
    <property type="taxonomic scope" value="Bacteria"/>
</dbReference>
<accession>Q1GUN5</accession>
<dbReference type="SUPFAM" id="SSF49899">
    <property type="entry name" value="Concanavalin A-like lectins/glucanases"/>
    <property type="match status" value="1"/>
</dbReference>
<evidence type="ECO:0000256" key="1">
    <source>
        <dbReference type="ARBA" id="ARBA00006865"/>
    </source>
</evidence>
<protein>
    <submittedName>
        <fullName evidence="3">Glucan endo-1,3-beta-D-glucosidase</fullName>
        <ecNumber evidence="3">3.2.1.39</ecNumber>
    </submittedName>
</protein>
<gene>
    <name evidence="3" type="ordered locus">Sala_0919</name>
</gene>